<feature type="transmembrane region" description="Helical" evidence="1">
    <location>
        <begin position="26"/>
        <end position="48"/>
    </location>
</feature>
<keyword evidence="1" id="KW-0472">Membrane</keyword>
<organism evidence="3 4">
    <name type="scientific">Staphylococcus auricularis</name>
    <dbReference type="NCBI Taxonomy" id="29379"/>
    <lineage>
        <taxon>Bacteria</taxon>
        <taxon>Bacillati</taxon>
        <taxon>Bacillota</taxon>
        <taxon>Bacilli</taxon>
        <taxon>Bacillales</taxon>
        <taxon>Staphylococcaceae</taxon>
        <taxon>Staphylococcus</taxon>
    </lineage>
</organism>
<reference evidence="2" key="2">
    <citation type="submission" date="2023-07" db="EMBL/GenBank/DDBJ databases">
        <title>Evaluation of the beneficial properties of pineapple isolates.</title>
        <authorList>
            <person name="Adefiranye O."/>
        </authorList>
    </citation>
    <scope>NUCLEOTIDE SEQUENCE</scope>
    <source>
        <strain evidence="2">PAPLE_T1</strain>
    </source>
</reference>
<dbReference type="GeneID" id="64981527"/>
<proteinExistence type="predicted"/>
<protein>
    <recommendedName>
        <fullName evidence="5">Transmembrane protein</fullName>
    </recommendedName>
</protein>
<evidence type="ECO:0008006" key="5">
    <source>
        <dbReference type="Google" id="ProtNLM"/>
    </source>
</evidence>
<dbReference type="AlphaFoldDB" id="A0AAP8PPC2"/>
<dbReference type="EMBL" id="PPQW01000021">
    <property type="protein sequence ID" value="PNZ68032.1"/>
    <property type="molecule type" value="Genomic_DNA"/>
</dbReference>
<gene>
    <name evidence="3" type="ORF">CD158_04505</name>
    <name evidence="2" type="ORF">QYH67_08295</name>
</gene>
<name>A0AAP8PPC2_9STAP</name>
<feature type="transmembrane region" description="Helical" evidence="1">
    <location>
        <begin position="60"/>
        <end position="80"/>
    </location>
</feature>
<feature type="transmembrane region" description="Helical" evidence="1">
    <location>
        <begin position="113"/>
        <end position="132"/>
    </location>
</feature>
<dbReference type="RefSeq" id="WP_059107528.1">
    <property type="nucleotide sequence ID" value="NZ_AP024589.1"/>
</dbReference>
<evidence type="ECO:0000313" key="4">
    <source>
        <dbReference type="Proteomes" id="UP000242470"/>
    </source>
</evidence>
<accession>A0AAP8PPC2</accession>
<evidence type="ECO:0000313" key="2">
    <source>
        <dbReference type="EMBL" id="MDN4533561.1"/>
    </source>
</evidence>
<reference evidence="3 4" key="1">
    <citation type="submission" date="2017-08" db="EMBL/GenBank/DDBJ databases">
        <title>Draft genome sequences of 64 type strains of genus Staph aureus.</title>
        <authorList>
            <person name="Cole K."/>
            <person name="Golubchik T."/>
            <person name="Russell J."/>
            <person name="Foster D."/>
            <person name="Llewelyn M."/>
            <person name="Wilson D."/>
            <person name="Crook D."/>
            <person name="Paul J."/>
        </authorList>
    </citation>
    <scope>NUCLEOTIDE SEQUENCE [LARGE SCALE GENOMIC DNA]</scope>
    <source>
        <strain evidence="3 4">NCTC 12101</strain>
    </source>
</reference>
<feature type="transmembrane region" description="Helical" evidence="1">
    <location>
        <begin position="86"/>
        <end position="106"/>
    </location>
</feature>
<sequence length="161" mass="18216">MIYILTLIAAIGVSIAVDQYFNNKTPFNAITITSGLIGLVFYVLSFIFVQMTWVDNTNALHESILVTLFVFALFWVLSHRNSTYDTIFYTIAIVLLTIALAVINVTQPSLSMLIVRIIFTVIFLGQGIYVVYKQVKDKVSESFPLLYLLAFVYWVSVAYGF</sequence>
<keyword evidence="1" id="KW-0812">Transmembrane</keyword>
<dbReference type="Proteomes" id="UP001171687">
    <property type="component" value="Unassembled WGS sequence"/>
</dbReference>
<dbReference type="EMBL" id="JAUHQC010000011">
    <property type="protein sequence ID" value="MDN4533561.1"/>
    <property type="molecule type" value="Genomic_DNA"/>
</dbReference>
<evidence type="ECO:0000313" key="3">
    <source>
        <dbReference type="EMBL" id="PNZ68032.1"/>
    </source>
</evidence>
<keyword evidence="1" id="KW-1133">Transmembrane helix</keyword>
<comment type="caution">
    <text evidence="3">The sequence shown here is derived from an EMBL/GenBank/DDBJ whole genome shotgun (WGS) entry which is preliminary data.</text>
</comment>
<evidence type="ECO:0000256" key="1">
    <source>
        <dbReference type="SAM" id="Phobius"/>
    </source>
</evidence>
<feature type="transmembrane region" description="Helical" evidence="1">
    <location>
        <begin position="144"/>
        <end position="160"/>
    </location>
</feature>
<dbReference type="Proteomes" id="UP000242470">
    <property type="component" value="Unassembled WGS sequence"/>
</dbReference>